<comment type="similarity">
    <text evidence="1 3">Belongs to the enoyl-CoA hydratase/isomerase family.</text>
</comment>
<gene>
    <name evidence="4" type="ORF">SAMN05421676_10827</name>
</gene>
<dbReference type="EMBL" id="FOHJ01000008">
    <property type="protein sequence ID" value="SET77959.1"/>
    <property type="molecule type" value="Genomic_DNA"/>
</dbReference>
<dbReference type="Proteomes" id="UP000199095">
    <property type="component" value="Unassembled WGS sequence"/>
</dbReference>
<dbReference type="PROSITE" id="PS00166">
    <property type="entry name" value="ENOYL_COA_HYDRATASE"/>
    <property type="match status" value="1"/>
</dbReference>
<dbReference type="Pfam" id="PF00378">
    <property type="entry name" value="ECH_1"/>
    <property type="match status" value="1"/>
</dbReference>
<reference evidence="5" key="1">
    <citation type="submission" date="2016-10" db="EMBL/GenBank/DDBJ databases">
        <authorList>
            <person name="Varghese N."/>
            <person name="Submissions S."/>
        </authorList>
    </citation>
    <scope>NUCLEOTIDE SEQUENCE [LARGE SCALE GENOMIC DNA]</scope>
    <source>
        <strain evidence="5">CGMCC 1.3566</strain>
    </source>
</reference>
<dbReference type="InterPro" id="IPR029045">
    <property type="entry name" value="ClpP/crotonase-like_dom_sf"/>
</dbReference>
<evidence type="ECO:0000256" key="2">
    <source>
        <dbReference type="ARBA" id="ARBA00023239"/>
    </source>
</evidence>
<sequence>MVDHLVYQVEGNKGLITFNSPPANALSSKLLDELSHTLDQMEKNPKVKAIVIRGEGKFFSAGADIKEFTQVDNDDYTSLAKKGQQIFNRIEHFHIPIVASIHGAALGGGLELAMACHLRIVTKNAKLGLPETTLGIIPGFGGTQRLPRYVGLPKAYEMVLTGDPISGEEAVQWQLANYSVSEEELEEHTEKLVNRLVDKSRPSVQAVMKLLPYAHTSQFQKGVDEEATQFGHIFGTDGAKEGIQAFIEKRKPNFKDE</sequence>
<protein>
    <submittedName>
        <fullName evidence="4">Enoyl-CoA hydratase</fullName>
    </submittedName>
</protein>
<keyword evidence="2" id="KW-0456">Lyase</keyword>
<keyword evidence="5" id="KW-1185">Reference proteome</keyword>
<dbReference type="PANTHER" id="PTHR11941">
    <property type="entry name" value="ENOYL-COA HYDRATASE-RELATED"/>
    <property type="match status" value="1"/>
</dbReference>
<evidence type="ECO:0000256" key="3">
    <source>
        <dbReference type="RuleBase" id="RU003707"/>
    </source>
</evidence>
<dbReference type="AlphaFoldDB" id="A0A1I0H2M1"/>
<name>A0A1I0H2M1_9BACI</name>
<dbReference type="PANTHER" id="PTHR11941:SF175">
    <property type="entry name" value="ENOYL-COA HYDRATASE-RELATED"/>
    <property type="match status" value="1"/>
</dbReference>
<proteinExistence type="inferred from homology"/>
<evidence type="ECO:0000313" key="4">
    <source>
        <dbReference type="EMBL" id="SET77959.1"/>
    </source>
</evidence>
<dbReference type="GO" id="GO:0016829">
    <property type="term" value="F:lyase activity"/>
    <property type="evidence" value="ECO:0007669"/>
    <property type="project" value="UniProtKB-KW"/>
</dbReference>
<dbReference type="Gene3D" id="3.90.226.10">
    <property type="entry name" value="2-enoyl-CoA Hydratase, Chain A, domain 1"/>
    <property type="match status" value="1"/>
</dbReference>
<dbReference type="CDD" id="cd06558">
    <property type="entry name" value="crotonase-like"/>
    <property type="match status" value="1"/>
</dbReference>
<dbReference type="NCBIfam" id="NF005803">
    <property type="entry name" value="PRK07658.1"/>
    <property type="match status" value="1"/>
</dbReference>
<dbReference type="STRING" id="237682.SAMN05421676_10827"/>
<dbReference type="InterPro" id="IPR018376">
    <property type="entry name" value="Enoyl-CoA_hyd/isom_CS"/>
</dbReference>
<dbReference type="OrthoDB" id="9775794at2"/>
<evidence type="ECO:0000256" key="1">
    <source>
        <dbReference type="ARBA" id="ARBA00005254"/>
    </source>
</evidence>
<dbReference type="SUPFAM" id="SSF52096">
    <property type="entry name" value="ClpP/crotonase"/>
    <property type="match status" value="1"/>
</dbReference>
<organism evidence="4 5">
    <name type="scientific">Salinibacillus kushneri</name>
    <dbReference type="NCBI Taxonomy" id="237682"/>
    <lineage>
        <taxon>Bacteria</taxon>
        <taxon>Bacillati</taxon>
        <taxon>Bacillota</taxon>
        <taxon>Bacilli</taxon>
        <taxon>Bacillales</taxon>
        <taxon>Bacillaceae</taxon>
        <taxon>Salinibacillus</taxon>
    </lineage>
</organism>
<dbReference type="InterPro" id="IPR001753">
    <property type="entry name" value="Enoyl-CoA_hydra/iso"/>
</dbReference>
<dbReference type="FunFam" id="3.90.226.10:FF:000009">
    <property type="entry name" value="Carnitinyl-CoA dehydratase"/>
    <property type="match status" value="1"/>
</dbReference>
<accession>A0A1I0H2M1</accession>
<evidence type="ECO:0000313" key="5">
    <source>
        <dbReference type="Proteomes" id="UP000199095"/>
    </source>
</evidence>
<dbReference type="RefSeq" id="WP_093135979.1">
    <property type="nucleotide sequence ID" value="NZ_FOHJ01000008.1"/>
</dbReference>
<dbReference type="GO" id="GO:0006635">
    <property type="term" value="P:fatty acid beta-oxidation"/>
    <property type="evidence" value="ECO:0007669"/>
    <property type="project" value="TreeGrafter"/>
</dbReference>